<accession>A0A843TI54</accession>
<evidence type="ECO:0000313" key="3">
    <source>
        <dbReference type="Proteomes" id="UP000652761"/>
    </source>
</evidence>
<evidence type="ECO:0000313" key="2">
    <source>
        <dbReference type="EMBL" id="MQL69926.1"/>
    </source>
</evidence>
<evidence type="ECO:0000256" key="1">
    <source>
        <dbReference type="SAM" id="Phobius"/>
    </source>
</evidence>
<name>A0A843TI54_COLES</name>
<organism evidence="2 3">
    <name type="scientific">Colocasia esculenta</name>
    <name type="common">Wild taro</name>
    <name type="synonym">Arum esculentum</name>
    <dbReference type="NCBI Taxonomy" id="4460"/>
    <lineage>
        <taxon>Eukaryota</taxon>
        <taxon>Viridiplantae</taxon>
        <taxon>Streptophyta</taxon>
        <taxon>Embryophyta</taxon>
        <taxon>Tracheophyta</taxon>
        <taxon>Spermatophyta</taxon>
        <taxon>Magnoliopsida</taxon>
        <taxon>Liliopsida</taxon>
        <taxon>Araceae</taxon>
        <taxon>Aroideae</taxon>
        <taxon>Colocasieae</taxon>
        <taxon>Colocasia</taxon>
    </lineage>
</organism>
<sequence>MAPCVVSNNESEYCELLYLIGCSYCCVACMVSVVAQCVRAVMVRLALVKLAVVFSVWRTVAGKSSEVLLESFSVGSGGSEDYSVLVSAVAVLPQGMRYAVVLAGAFWRVFPERCLGGSGGGSPRTGSSQNRPLSLLVEVLLRSALCSFPATVVLPLWFEVCRLVGLHSGEVLPRWLLALLVEVPPKAASCCFGYRALSGPGEECPNVLINRGICLGVLNQGVVRLAVRLAAALASLSCCSFPSFSIEPSRCSVFCVVSGAEVVVALLKLLAFHMLLLAGADVACCALSGLRLFACGFWCAANSSLVLRLCVVLVSLKADGEGDGTPSEPLGDIPPMVAMPCFRRQQLCCTCRPEKLASRSLDAGARVGVQGWTLTLAQRPGVDANKAFGQNPNYAENHAYQASIHAICTCVMSWVSDATVILVVTRMCIAFLSRLAFPSRLVVVTSQRVATAFCRFSRLTPVRVAGVSVRPVGLSRRPWRTHSCRCLLTRRVKVLNATGRSIASWGPKDKILGRRPFPPSLLFFPFPSSPVMGRFPSGDRGVVASAGSWRSGGAVSWSEEEVSCRRESPLWDLFFVKGAFEGAFGATSMLELAADWVDSRAEGKMREVRREAAAWPGCGVACVGVLLWRLCLTLPRGWSLHGGYSLAMPSFYGCHWSGLVQTRTSGDFCFGVLSIPRSRPWVLVRGGTSFSSVVFLFSEFLLLWPVRDCCPTEPVTCEAHPFFFQVKESRRVLIPLLVWDRTVVESGLHHQQSNVFTCGALGAVEDSNNMRLLPLGRLRSRKNRTRSLHLQLQKATFIWSRSPEGDSQHVASAALGEKATSKSSRSVRRHGGRRDQVYLISVHCEEECDALPVAILVATEHSLEGLRKSPLTMDSHMAAGLVVPVAT</sequence>
<keyword evidence="1" id="KW-0812">Transmembrane</keyword>
<dbReference type="Proteomes" id="UP000652761">
    <property type="component" value="Unassembled WGS sequence"/>
</dbReference>
<keyword evidence="3" id="KW-1185">Reference proteome</keyword>
<dbReference type="AlphaFoldDB" id="A0A843TI54"/>
<reference evidence="2" key="1">
    <citation type="submission" date="2017-07" db="EMBL/GenBank/DDBJ databases">
        <title>Taro Niue Genome Assembly and Annotation.</title>
        <authorList>
            <person name="Atibalentja N."/>
            <person name="Keating K."/>
            <person name="Fields C.J."/>
        </authorList>
    </citation>
    <scope>NUCLEOTIDE SEQUENCE</scope>
    <source>
        <strain evidence="2">Niue_2</strain>
        <tissue evidence="2">Leaf</tissue>
    </source>
</reference>
<dbReference type="EMBL" id="NMUH01000051">
    <property type="protein sequence ID" value="MQL69926.1"/>
    <property type="molecule type" value="Genomic_DNA"/>
</dbReference>
<feature type="transmembrane region" description="Helical" evidence="1">
    <location>
        <begin position="16"/>
        <end position="35"/>
    </location>
</feature>
<gene>
    <name evidence="2" type="ORF">Taro_002248</name>
</gene>
<keyword evidence="1" id="KW-1133">Transmembrane helix</keyword>
<proteinExistence type="predicted"/>
<keyword evidence="1" id="KW-0472">Membrane</keyword>
<comment type="caution">
    <text evidence="2">The sequence shown here is derived from an EMBL/GenBank/DDBJ whole genome shotgun (WGS) entry which is preliminary data.</text>
</comment>
<protein>
    <submittedName>
        <fullName evidence="2">Uncharacterized protein</fullName>
    </submittedName>
</protein>